<accession>F4T2L6</accession>
<dbReference type="Proteomes" id="UP000004710">
    <property type="component" value="Unassembled WGS sequence"/>
</dbReference>
<dbReference type="HOGENOM" id="CLU_3288655_0_0_6"/>
<proteinExistence type="predicted"/>
<protein>
    <submittedName>
        <fullName evidence="1">Uncharacterized protein</fullName>
    </submittedName>
</protein>
<dbReference type="EMBL" id="GL883916">
    <property type="protein sequence ID" value="EGI14533.1"/>
    <property type="molecule type" value="Genomic_DNA"/>
</dbReference>
<evidence type="ECO:0000313" key="2">
    <source>
        <dbReference type="Proteomes" id="UP000004710"/>
    </source>
</evidence>
<gene>
    <name evidence="1" type="ORF">ECIG_01479</name>
</gene>
<dbReference type="AlphaFoldDB" id="F4T2L6"/>
<reference evidence="1 2" key="1">
    <citation type="submission" date="2010-01" db="EMBL/GenBank/DDBJ databases">
        <title>The Genome Sequence of Escherichia coli M605.</title>
        <authorList>
            <consortium name="The Broad Institute Genome Sequencing Platform"/>
            <consortium name="The Broad Institute Genome Sequencing Center for Infectious Disease"/>
            <person name="Feldgarden M."/>
            <person name="Gordon D.M."/>
            <person name="Johnson J.R."/>
            <person name="Johnston B.D."/>
            <person name="Young S."/>
            <person name="Zeng Q."/>
            <person name="Koehrsen M."/>
            <person name="Alvarado L."/>
            <person name="Berlin A.M."/>
            <person name="Borenstein D."/>
            <person name="Chapman S.B."/>
            <person name="Chen Z."/>
            <person name="Engels R."/>
            <person name="Freedman E."/>
            <person name="Gellesch M."/>
            <person name="Goldberg J."/>
            <person name="Griggs A."/>
            <person name="Gujja S."/>
            <person name="Heilman E.R."/>
            <person name="Heiman D.I."/>
            <person name="Hepburn T.A."/>
            <person name="Howarth C."/>
            <person name="Jen D."/>
            <person name="Larson L."/>
            <person name="Lewis B."/>
            <person name="Mehta T."/>
            <person name="Park D."/>
            <person name="Pearson M."/>
            <person name="Richards J."/>
            <person name="Roberts A."/>
            <person name="Saif S."/>
            <person name="Shea T.D."/>
            <person name="Shenoy N."/>
            <person name="Sisk P."/>
            <person name="Stolte C."/>
            <person name="Sykes S.N."/>
            <person name="Walk T."/>
            <person name="White J."/>
            <person name="Yandava C."/>
            <person name="Haas B."/>
            <person name="Henn M.R."/>
            <person name="Nusbaum C."/>
            <person name="Birren B."/>
        </authorList>
    </citation>
    <scope>NUCLEOTIDE SEQUENCE [LARGE SCALE GENOMIC DNA]</scope>
    <source>
        <strain evidence="1 2">M605</strain>
    </source>
</reference>
<evidence type="ECO:0000313" key="1">
    <source>
        <dbReference type="EMBL" id="EGI14533.1"/>
    </source>
</evidence>
<sequence>MFFDFFYGNISKHNRDREINSQQFKGFIFLEVASQKAQIAQ</sequence>
<organism evidence="1 2">
    <name type="scientific">Escherichia coli M605</name>
    <dbReference type="NCBI Taxonomy" id="656417"/>
    <lineage>
        <taxon>Bacteria</taxon>
        <taxon>Pseudomonadati</taxon>
        <taxon>Pseudomonadota</taxon>
        <taxon>Gammaproteobacteria</taxon>
        <taxon>Enterobacterales</taxon>
        <taxon>Enterobacteriaceae</taxon>
        <taxon>Escherichia</taxon>
    </lineage>
</organism>
<name>F4T2L6_ECOLX</name>